<proteinExistence type="predicted"/>
<organism evidence="1 2">
    <name type="scientific">Knufia peltigerae</name>
    <dbReference type="NCBI Taxonomy" id="1002370"/>
    <lineage>
        <taxon>Eukaryota</taxon>
        <taxon>Fungi</taxon>
        <taxon>Dikarya</taxon>
        <taxon>Ascomycota</taxon>
        <taxon>Pezizomycotina</taxon>
        <taxon>Eurotiomycetes</taxon>
        <taxon>Chaetothyriomycetidae</taxon>
        <taxon>Chaetothyriales</taxon>
        <taxon>Trichomeriaceae</taxon>
        <taxon>Knufia</taxon>
    </lineage>
</organism>
<dbReference type="Proteomes" id="UP001172681">
    <property type="component" value="Unassembled WGS sequence"/>
</dbReference>
<keyword evidence="2" id="KW-1185">Reference proteome</keyword>
<comment type="caution">
    <text evidence="1">The sequence shown here is derived from an EMBL/GenBank/DDBJ whole genome shotgun (WGS) entry which is preliminary data.</text>
</comment>
<sequence length="133" mass="15363">MRAKLYAAIYNPRMGNYKHFALYLKNGEEDTIYEAIGDWPNFEHNIIVNSSPLKTTRFLAMMLVGEINQAEVPTVKRILEQARVDNETVHWNCQDVVVENADEIVNDCLTTDDDDWTGKNKGRDQLMQHYGPM</sequence>
<dbReference type="AlphaFoldDB" id="A0AA39CLN5"/>
<dbReference type="InterPro" id="IPR046670">
    <property type="entry name" value="DUF6540"/>
</dbReference>
<dbReference type="EMBL" id="JAPDRN010000205">
    <property type="protein sequence ID" value="KAJ9612830.1"/>
    <property type="molecule type" value="Genomic_DNA"/>
</dbReference>
<protein>
    <submittedName>
        <fullName evidence="1">Uncharacterized protein</fullName>
    </submittedName>
</protein>
<accession>A0AA39CLN5</accession>
<name>A0AA39CLN5_9EURO</name>
<reference evidence="1" key="1">
    <citation type="submission" date="2022-10" db="EMBL/GenBank/DDBJ databases">
        <title>Culturing micro-colonial fungi from biological soil crusts in the Mojave desert and describing Neophaeococcomyces mojavensis, and introducing the new genera and species Taxawa tesnikishii.</title>
        <authorList>
            <person name="Kurbessoian T."/>
            <person name="Stajich J.E."/>
        </authorList>
    </citation>
    <scope>NUCLEOTIDE SEQUENCE</scope>
    <source>
        <strain evidence="1">TK_35</strain>
    </source>
</reference>
<evidence type="ECO:0000313" key="2">
    <source>
        <dbReference type="Proteomes" id="UP001172681"/>
    </source>
</evidence>
<gene>
    <name evidence="1" type="ORF">H2204_014873</name>
</gene>
<evidence type="ECO:0000313" key="1">
    <source>
        <dbReference type="EMBL" id="KAJ9612830.1"/>
    </source>
</evidence>
<dbReference type="Pfam" id="PF20174">
    <property type="entry name" value="DUF6540"/>
    <property type="match status" value="1"/>
</dbReference>